<reference evidence="2 3" key="1">
    <citation type="journal article" date="2010" name="Int. J. Syst. Evol. Microbiol.">
        <title>Bacillus horneckiae sp. nov., isolated from a spacecraft-assembly clean room.</title>
        <authorList>
            <person name="Vaishampayan P."/>
            <person name="Probst A."/>
            <person name="Krishnamurthi S."/>
            <person name="Ghosh S."/>
            <person name="Osman S."/>
            <person name="McDowall A."/>
            <person name="Ruckmani A."/>
            <person name="Mayilraj S."/>
            <person name="Venkateswaran K."/>
        </authorList>
    </citation>
    <scope>NUCLEOTIDE SEQUENCE [LARGE SCALE GENOMIC DNA]</scope>
    <source>
        <strain evidence="3">1PO1SC</strain>
    </source>
</reference>
<dbReference type="Proteomes" id="UP000233343">
    <property type="component" value="Unassembled WGS sequence"/>
</dbReference>
<organism evidence="2 3">
    <name type="scientific">Cytobacillus horneckiae</name>
    <dbReference type="NCBI Taxonomy" id="549687"/>
    <lineage>
        <taxon>Bacteria</taxon>
        <taxon>Bacillati</taxon>
        <taxon>Bacillota</taxon>
        <taxon>Bacilli</taxon>
        <taxon>Bacillales</taxon>
        <taxon>Bacillaceae</taxon>
        <taxon>Cytobacillus</taxon>
    </lineage>
</organism>
<feature type="transmembrane region" description="Helical" evidence="1">
    <location>
        <begin position="35"/>
        <end position="55"/>
    </location>
</feature>
<sequence>MKTFLILFLGLVGIVIGAALLAIENDGAAFQTRFIFKLCGLFIFGGTIFLVQRYWKSIE</sequence>
<gene>
    <name evidence="2" type="ORF">CWS20_15630</name>
</gene>
<evidence type="ECO:0000313" key="2">
    <source>
        <dbReference type="EMBL" id="PKG28034.1"/>
    </source>
</evidence>
<keyword evidence="1" id="KW-0812">Transmembrane</keyword>
<keyword evidence="1" id="KW-1133">Transmembrane helix</keyword>
<keyword evidence="3" id="KW-1185">Reference proteome</keyword>
<dbReference type="RefSeq" id="WP_066194837.1">
    <property type="nucleotide sequence ID" value="NZ_JAFDQP010000015.1"/>
</dbReference>
<feature type="transmembrane region" description="Helical" evidence="1">
    <location>
        <begin position="6"/>
        <end position="23"/>
    </location>
</feature>
<evidence type="ECO:0000256" key="1">
    <source>
        <dbReference type="SAM" id="Phobius"/>
    </source>
</evidence>
<protein>
    <submittedName>
        <fullName evidence="2">Uncharacterized protein</fullName>
    </submittedName>
</protein>
<dbReference type="AlphaFoldDB" id="A0A2N0ZEU0"/>
<accession>A0A2N0ZEU0</accession>
<proteinExistence type="predicted"/>
<name>A0A2N0ZEU0_9BACI</name>
<evidence type="ECO:0000313" key="3">
    <source>
        <dbReference type="Proteomes" id="UP000233343"/>
    </source>
</evidence>
<dbReference type="EMBL" id="PISD01000033">
    <property type="protein sequence ID" value="PKG28034.1"/>
    <property type="molecule type" value="Genomic_DNA"/>
</dbReference>
<keyword evidence="1" id="KW-0472">Membrane</keyword>
<comment type="caution">
    <text evidence="2">The sequence shown here is derived from an EMBL/GenBank/DDBJ whole genome shotgun (WGS) entry which is preliminary data.</text>
</comment>